<feature type="transmembrane region" description="Helical" evidence="8">
    <location>
        <begin position="294"/>
        <end position="317"/>
    </location>
</feature>
<evidence type="ECO:0000256" key="6">
    <source>
        <dbReference type="ARBA" id="ARBA00022989"/>
    </source>
</evidence>
<feature type="transmembrane region" description="Helical" evidence="8">
    <location>
        <begin position="86"/>
        <end position="109"/>
    </location>
</feature>
<protein>
    <submittedName>
        <fullName evidence="10">Carbon starvation protein A</fullName>
    </submittedName>
</protein>
<keyword evidence="3" id="KW-0813">Transport</keyword>
<evidence type="ECO:0000259" key="9">
    <source>
        <dbReference type="Pfam" id="PF02554"/>
    </source>
</evidence>
<feature type="transmembrane region" description="Helical" evidence="8">
    <location>
        <begin position="130"/>
        <end position="156"/>
    </location>
</feature>
<dbReference type="Proteomes" id="UP001162734">
    <property type="component" value="Chromosome"/>
</dbReference>
<dbReference type="PANTHER" id="PTHR30252">
    <property type="entry name" value="INNER MEMBRANE PEPTIDE TRANSPORTER"/>
    <property type="match status" value="1"/>
</dbReference>
<dbReference type="PANTHER" id="PTHR30252:SF3">
    <property type="entry name" value="PYRUVATE_PROTON SYMPORTER BTST"/>
    <property type="match status" value="1"/>
</dbReference>
<sequence length="603" mass="64858">MNAVTLVFVALCVFAIAYRFYGLFIARRVLELDDRRVTPAVALEDGHDYHETNRYVLFGHHFAAIAAAGPLLGPVLAAQFGFLPGAIWIVVGSVLAGAVHDMVVLFASVRHKGKSLSLIAEHEIGKRAGIVASFAILFILVLTLAGLSIAVVNALFKSPWGTFTVLATIPIALLMGVYLYKLRPGDVKGASVIGVGLLFLALLAGPYVAANPTLAGWFTLSRNQIALVIPLYGFAASVLPVWLLLCPRDYLSTYLKLGTIAILVLGIAIVHPTLQMPAITQYVHGGGPIIPGAVFPFIFITIACGALSGFHAIIGTGTTPKMIGSEKDVLFVGYGAMLVEGVVAIMALVAACVLIPGDYFAINTSAKAFSTLGLSTVHLPELAKEVGEQLQGRPGGAVSLAVGMAYVFSAVPFMKGLAGYWYHFAIMFEAVFILTAVDTGTRVGRYMLQEMIGKVIPKFEEKKWMPGIVITSLAFTGCWGYLVYTGDIATIWPLFGMSNQLLATCALIVCTTMIIRLGKARFAWVTAVPGILMIPVTMSAGYLNITRNYLPKGLYLLVGLSAVLMVLMTVVFVEAFWRWYELLQIHAPVKDKYGQLVLTDVDE</sequence>
<dbReference type="Pfam" id="PF02554">
    <property type="entry name" value="CstA"/>
    <property type="match status" value="1"/>
</dbReference>
<dbReference type="InterPro" id="IPR003706">
    <property type="entry name" value="CstA_N"/>
</dbReference>
<accession>A0ABM7X6A1</accession>
<feature type="transmembrane region" description="Helical" evidence="8">
    <location>
        <begin position="192"/>
        <end position="210"/>
    </location>
</feature>
<feature type="transmembrane region" description="Helical" evidence="8">
    <location>
        <begin position="490"/>
        <end position="515"/>
    </location>
</feature>
<evidence type="ECO:0000256" key="7">
    <source>
        <dbReference type="ARBA" id="ARBA00023136"/>
    </source>
</evidence>
<evidence type="ECO:0000256" key="8">
    <source>
        <dbReference type="SAM" id="Phobius"/>
    </source>
</evidence>
<keyword evidence="7 8" id="KW-0472">Membrane</keyword>
<evidence type="ECO:0000256" key="4">
    <source>
        <dbReference type="ARBA" id="ARBA00022475"/>
    </source>
</evidence>
<evidence type="ECO:0000256" key="5">
    <source>
        <dbReference type="ARBA" id="ARBA00022692"/>
    </source>
</evidence>
<feature type="transmembrane region" description="Helical" evidence="8">
    <location>
        <begin position="257"/>
        <end position="274"/>
    </location>
</feature>
<dbReference type="InterPro" id="IPR051605">
    <property type="entry name" value="CstA"/>
</dbReference>
<feature type="transmembrane region" description="Helical" evidence="8">
    <location>
        <begin position="62"/>
        <end position="80"/>
    </location>
</feature>
<feature type="transmembrane region" description="Helical" evidence="8">
    <location>
        <begin position="420"/>
        <end position="443"/>
    </location>
</feature>
<comment type="similarity">
    <text evidence="2">Belongs to the peptide transporter carbon starvation (CstA) (TC 2.A.114) family.</text>
</comment>
<keyword evidence="4" id="KW-1003">Cell membrane</keyword>
<keyword evidence="5 8" id="KW-0812">Transmembrane</keyword>
<proteinExistence type="inferred from homology"/>
<feature type="domain" description="CstA N-terminal" evidence="9">
    <location>
        <begin position="2"/>
        <end position="540"/>
    </location>
</feature>
<evidence type="ECO:0000256" key="2">
    <source>
        <dbReference type="ARBA" id="ARBA00007755"/>
    </source>
</evidence>
<evidence type="ECO:0000256" key="3">
    <source>
        <dbReference type="ARBA" id="ARBA00022448"/>
    </source>
</evidence>
<evidence type="ECO:0000313" key="10">
    <source>
        <dbReference type="EMBL" id="BDG07335.1"/>
    </source>
</evidence>
<keyword evidence="11" id="KW-1185">Reference proteome</keyword>
<reference evidence="11" key="1">
    <citation type="journal article" date="2022" name="Int. J. Syst. Evol. Microbiol.">
        <title>Anaeromyxobacter oryzae sp. nov., Anaeromyxobacter diazotrophicus sp. nov. and Anaeromyxobacter paludicola sp. nov., isolated from paddy soils.</title>
        <authorList>
            <person name="Itoh H."/>
            <person name="Xu Z."/>
            <person name="Mise K."/>
            <person name="Masuda Y."/>
            <person name="Ushijima N."/>
            <person name="Hayakawa C."/>
            <person name="Shiratori Y."/>
            <person name="Senoo K."/>
        </authorList>
    </citation>
    <scope>NUCLEOTIDE SEQUENCE [LARGE SCALE GENOMIC DNA]</scope>
    <source>
        <strain evidence="11">Red630</strain>
    </source>
</reference>
<name>A0ABM7X6A1_9BACT</name>
<evidence type="ECO:0000256" key="1">
    <source>
        <dbReference type="ARBA" id="ARBA00004651"/>
    </source>
</evidence>
<feature type="transmembrane region" description="Helical" evidence="8">
    <location>
        <begin position="464"/>
        <end position="484"/>
    </location>
</feature>
<feature type="transmembrane region" description="Helical" evidence="8">
    <location>
        <begin position="162"/>
        <end position="180"/>
    </location>
</feature>
<feature type="transmembrane region" description="Helical" evidence="8">
    <location>
        <begin position="329"/>
        <end position="356"/>
    </location>
</feature>
<dbReference type="EMBL" id="AP025592">
    <property type="protein sequence ID" value="BDG07335.1"/>
    <property type="molecule type" value="Genomic_DNA"/>
</dbReference>
<evidence type="ECO:0000313" key="11">
    <source>
        <dbReference type="Proteomes" id="UP001162734"/>
    </source>
</evidence>
<feature type="transmembrane region" description="Helical" evidence="8">
    <location>
        <begin position="225"/>
        <end position="245"/>
    </location>
</feature>
<organism evidence="10 11">
    <name type="scientific">Anaeromyxobacter paludicola</name>
    <dbReference type="NCBI Taxonomy" id="2918171"/>
    <lineage>
        <taxon>Bacteria</taxon>
        <taxon>Pseudomonadati</taxon>
        <taxon>Myxococcota</taxon>
        <taxon>Myxococcia</taxon>
        <taxon>Myxococcales</taxon>
        <taxon>Cystobacterineae</taxon>
        <taxon>Anaeromyxobacteraceae</taxon>
        <taxon>Anaeromyxobacter</taxon>
    </lineage>
</organism>
<gene>
    <name evidence="10" type="ORF">AMPC_04480</name>
</gene>
<feature type="transmembrane region" description="Helical" evidence="8">
    <location>
        <begin position="6"/>
        <end position="26"/>
    </location>
</feature>
<keyword evidence="6 8" id="KW-1133">Transmembrane helix</keyword>
<feature type="transmembrane region" description="Helical" evidence="8">
    <location>
        <begin position="554"/>
        <end position="577"/>
    </location>
</feature>
<comment type="subcellular location">
    <subcellularLocation>
        <location evidence="1">Cell membrane</location>
        <topology evidence="1">Multi-pass membrane protein</topology>
    </subcellularLocation>
</comment>
<dbReference type="RefSeq" id="WP_248343982.1">
    <property type="nucleotide sequence ID" value="NZ_AP025592.1"/>
</dbReference>
<feature type="transmembrane region" description="Helical" evidence="8">
    <location>
        <begin position="522"/>
        <end position="542"/>
    </location>
</feature>